<dbReference type="PANTHER" id="PTHR23196">
    <property type="entry name" value="PAX TRANSCRIPTION ACTIVATION DOMAIN INTERACTING PROTEIN"/>
    <property type="match status" value="1"/>
</dbReference>
<dbReference type="Gene3D" id="3.40.50.10190">
    <property type="entry name" value="BRCT domain"/>
    <property type="match status" value="1"/>
</dbReference>
<dbReference type="PROSITE" id="PS50172">
    <property type="entry name" value="BRCT"/>
    <property type="match status" value="1"/>
</dbReference>
<evidence type="ECO:0000256" key="4">
    <source>
        <dbReference type="ARBA" id="ARBA00023204"/>
    </source>
</evidence>
<dbReference type="AlphaFoldDB" id="A0A9C6WKS5"/>
<evidence type="ECO:0000313" key="7">
    <source>
        <dbReference type="Proteomes" id="UP000504606"/>
    </source>
</evidence>
<organism evidence="7 8">
    <name type="scientific">Frankliniella occidentalis</name>
    <name type="common">Western flower thrips</name>
    <name type="synonym">Euthrips occidentalis</name>
    <dbReference type="NCBI Taxonomy" id="133901"/>
    <lineage>
        <taxon>Eukaryota</taxon>
        <taxon>Metazoa</taxon>
        <taxon>Ecdysozoa</taxon>
        <taxon>Arthropoda</taxon>
        <taxon>Hexapoda</taxon>
        <taxon>Insecta</taxon>
        <taxon>Pterygota</taxon>
        <taxon>Neoptera</taxon>
        <taxon>Paraneoptera</taxon>
        <taxon>Thysanoptera</taxon>
        <taxon>Terebrantia</taxon>
        <taxon>Thripoidea</taxon>
        <taxon>Thripidae</taxon>
        <taxon>Frankliniella</taxon>
    </lineage>
</organism>
<dbReference type="InterPro" id="IPR001357">
    <property type="entry name" value="BRCT_dom"/>
</dbReference>
<evidence type="ECO:0000256" key="5">
    <source>
        <dbReference type="ARBA" id="ARBA00023242"/>
    </source>
</evidence>
<dbReference type="GO" id="GO:0006281">
    <property type="term" value="P:DNA repair"/>
    <property type="evidence" value="ECO:0007669"/>
    <property type="project" value="UniProtKB-KW"/>
</dbReference>
<dbReference type="InterPro" id="IPR051579">
    <property type="entry name" value="DDR_Transcriptional_Reg"/>
</dbReference>
<evidence type="ECO:0000256" key="2">
    <source>
        <dbReference type="ARBA" id="ARBA00022553"/>
    </source>
</evidence>
<dbReference type="CDD" id="cd18432">
    <property type="entry name" value="BRCT_PAXIP1_rpt6_like"/>
    <property type="match status" value="1"/>
</dbReference>
<keyword evidence="4" id="KW-0234">DNA repair</keyword>
<protein>
    <submittedName>
        <fullName evidence="8">Mediator of DNA damage checkpoint protein 1-like</fullName>
    </submittedName>
</protein>
<dbReference type="InterPro" id="IPR036420">
    <property type="entry name" value="BRCT_dom_sf"/>
</dbReference>
<keyword evidence="5" id="KW-0539">Nucleus</keyword>
<feature type="domain" description="BRCT" evidence="6">
    <location>
        <begin position="15"/>
        <end position="105"/>
    </location>
</feature>
<dbReference type="GO" id="GO:0005634">
    <property type="term" value="C:nucleus"/>
    <property type="evidence" value="ECO:0007669"/>
    <property type="project" value="UniProtKB-SubCell"/>
</dbReference>
<dbReference type="Proteomes" id="UP000504606">
    <property type="component" value="Unplaced"/>
</dbReference>
<dbReference type="KEGG" id="foc:127748757"/>
<dbReference type="OrthoDB" id="342264at2759"/>
<dbReference type="GeneID" id="127748757"/>
<evidence type="ECO:0000256" key="3">
    <source>
        <dbReference type="ARBA" id="ARBA00022763"/>
    </source>
</evidence>
<evidence type="ECO:0000256" key="1">
    <source>
        <dbReference type="ARBA" id="ARBA00004123"/>
    </source>
</evidence>
<accession>A0A9C6WKS5</accession>
<reference evidence="8" key="1">
    <citation type="submission" date="2025-08" db="UniProtKB">
        <authorList>
            <consortium name="RefSeq"/>
        </authorList>
    </citation>
    <scope>IDENTIFICATION</scope>
    <source>
        <tissue evidence="8">Whole organism</tissue>
    </source>
</reference>
<dbReference type="SUPFAM" id="SSF52113">
    <property type="entry name" value="BRCT domain"/>
    <property type="match status" value="1"/>
</dbReference>
<keyword evidence="2" id="KW-0597">Phosphoprotein</keyword>
<dbReference type="PANTHER" id="PTHR23196:SF34">
    <property type="entry name" value="MEDIATOR OF DNA DAMAGE CHECKPOINT PROTEIN 1"/>
    <property type="match status" value="1"/>
</dbReference>
<proteinExistence type="predicted"/>
<comment type="subcellular location">
    <subcellularLocation>
        <location evidence="1">Nucleus</location>
    </subcellularLocation>
</comment>
<keyword evidence="7" id="KW-1185">Reference proteome</keyword>
<sequence length="105" mass="11744">MKFNANLSESLKKSGQNPILQGYHIYVTKNVKPIPEEIKAIVTSCGGVILPIARSAWPADSKAISCVEDKTTKTKYTKKIPIVSPEWLLEGVLRQQLNLEDHRLN</sequence>
<name>A0A9C6WKS5_FRAOC</name>
<keyword evidence="3" id="KW-0227">DNA damage</keyword>
<dbReference type="Pfam" id="PF16589">
    <property type="entry name" value="BRCT_2"/>
    <property type="match status" value="1"/>
</dbReference>
<dbReference type="RefSeq" id="XP_052119507.1">
    <property type="nucleotide sequence ID" value="XM_052263547.1"/>
</dbReference>
<gene>
    <name evidence="8" type="primary">LOC127748757</name>
</gene>
<evidence type="ECO:0000313" key="8">
    <source>
        <dbReference type="RefSeq" id="XP_052119507.1"/>
    </source>
</evidence>
<evidence type="ECO:0000259" key="6">
    <source>
        <dbReference type="PROSITE" id="PS50172"/>
    </source>
</evidence>